<evidence type="ECO:0000256" key="2">
    <source>
        <dbReference type="ARBA" id="ARBA00023125"/>
    </source>
</evidence>
<dbReference type="PANTHER" id="PTHR47504:SF5">
    <property type="entry name" value="RIGHT ORIGIN-BINDING PROTEIN"/>
    <property type="match status" value="1"/>
</dbReference>
<dbReference type="GO" id="GO:0043565">
    <property type="term" value="F:sequence-specific DNA binding"/>
    <property type="evidence" value="ECO:0007669"/>
    <property type="project" value="InterPro"/>
</dbReference>
<evidence type="ECO:0000313" key="5">
    <source>
        <dbReference type="EMBL" id="CRY53546.1"/>
    </source>
</evidence>
<feature type="domain" description="HTH araC/xylS-type" evidence="4">
    <location>
        <begin position="11"/>
        <end position="109"/>
    </location>
</feature>
<organism evidence="5 6">
    <name type="scientific">Yersinia intermedia</name>
    <dbReference type="NCBI Taxonomy" id="631"/>
    <lineage>
        <taxon>Bacteria</taxon>
        <taxon>Pseudomonadati</taxon>
        <taxon>Pseudomonadota</taxon>
        <taxon>Gammaproteobacteria</taxon>
        <taxon>Enterobacterales</taxon>
        <taxon>Yersiniaceae</taxon>
        <taxon>Yersinia</taxon>
    </lineage>
</organism>
<dbReference type="InterPro" id="IPR009057">
    <property type="entry name" value="Homeodomain-like_sf"/>
</dbReference>
<dbReference type="InterPro" id="IPR018062">
    <property type="entry name" value="HTH_AraC-typ_CS"/>
</dbReference>
<keyword evidence="3" id="KW-0804">Transcription</keyword>
<keyword evidence="2" id="KW-0238">DNA-binding</keyword>
<dbReference type="InterPro" id="IPR020449">
    <property type="entry name" value="Tscrpt_reg_AraC-type_HTH"/>
</dbReference>
<dbReference type="GeneID" id="61814905"/>
<dbReference type="PANTHER" id="PTHR47504">
    <property type="entry name" value="RIGHT ORIGIN-BINDING PROTEIN"/>
    <property type="match status" value="1"/>
</dbReference>
<dbReference type="PROSITE" id="PS01124">
    <property type="entry name" value="HTH_ARAC_FAMILY_2"/>
    <property type="match status" value="1"/>
</dbReference>
<evidence type="ECO:0000256" key="3">
    <source>
        <dbReference type="ARBA" id="ARBA00023163"/>
    </source>
</evidence>
<proteinExistence type="predicted"/>
<dbReference type="EMBL" id="CWJI01000001">
    <property type="protein sequence ID" value="CRY53546.1"/>
    <property type="molecule type" value="Genomic_DNA"/>
</dbReference>
<name>A0A0H5M923_YERIN</name>
<dbReference type="PROSITE" id="PS00041">
    <property type="entry name" value="HTH_ARAC_FAMILY_1"/>
    <property type="match status" value="1"/>
</dbReference>
<keyword evidence="1" id="KW-0805">Transcription regulation</keyword>
<reference evidence="6" key="1">
    <citation type="submission" date="2015-03" db="EMBL/GenBank/DDBJ databases">
        <authorList>
            <consortium name="Pathogen Informatics"/>
        </authorList>
    </citation>
    <scope>NUCLEOTIDE SEQUENCE [LARGE SCALE GENOMIC DNA]</scope>
    <source>
        <strain evidence="6">R148</strain>
    </source>
</reference>
<evidence type="ECO:0000313" key="6">
    <source>
        <dbReference type="Proteomes" id="UP000043316"/>
    </source>
</evidence>
<dbReference type="Gene3D" id="1.10.10.60">
    <property type="entry name" value="Homeodomain-like"/>
    <property type="match status" value="2"/>
</dbReference>
<dbReference type="InterPro" id="IPR018060">
    <property type="entry name" value="HTH_AraC"/>
</dbReference>
<sequence length="128" mass="14852">MSQENHLTLVCALSKWVETHLGRVIYLEELATYSGYSLWHMQKIFKEVTGTSLGKYIRERRLAGAVYQLRSSNSTIFDIALDFGFGSQSHFTYMFRKRYGITPYDFRQNTDIDLNIALPLHAVHQKQA</sequence>
<dbReference type="AlphaFoldDB" id="A0A0H5M923"/>
<dbReference type="InterPro" id="IPR050959">
    <property type="entry name" value="MarA-like"/>
</dbReference>
<gene>
    <name evidence="5" type="primary">soxS</name>
    <name evidence="5" type="ORF">ERS008476_00442</name>
</gene>
<dbReference type="Proteomes" id="UP000043316">
    <property type="component" value="Unassembled WGS sequence"/>
</dbReference>
<dbReference type="PRINTS" id="PR00032">
    <property type="entry name" value="HTHARAC"/>
</dbReference>
<dbReference type="GO" id="GO:0003700">
    <property type="term" value="F:DNA-binding transcription factor activity"/>
    <property type="evidence" value="ECO:0007669"/>
    <property type="project" value="InterPro"/>
</dbReference>
<protein>
    <submittedName>
        <fullName evidence="5">AraC family transcription regulator</fullName>
    </submittedName>
</protein>
<dbReference type="Pfam" id="PF12833">
    <property type="entry name" value="HTH_18"/>
    <property type="match status" value="1"/>
</dbReference>
<accession>A0A0H5M923</accession>
<dbReference type="SUPFAM" id="SSF46689">
    <property type="entry name" value="Homeodomain-like"/>
    <property type="match status" value="2"/>
</dbReference>
<dbReference type="RefSeq" id="WP_019210273.1">
    <property type="nucleotide sequence ID" value="NZ_CWJI01000001.1"/>
</dbReference>
<evidence type="ECO:0000256" key="1">
    <source>
        <dbReference type="ARBA" id="ARBA00023015"/>
    </source>
</evidence>
<dbReference type="SMART" id="SM00342">
    <property type="entry name" value="HTH_ARAC"/>
    <property type="match status" value="1"/>
</dbReference>
<evidence type="ECO:0000259" key="4">
    <source>
        <dbReference type="PROSITE" id="PS01124"/>
    </source>
</evidence>